<keyword evidence="1" id="KW-1133">Transmembrane helix</keyword>
<dbReference type="EMBL" id="DYVY01000086">
    <property type="protein sequence ID" value="HJF94205.1"/>
    <property type="molecule type" value="Genomic_DNA"/>
</dbReference>
<name>A0A921I175_9FIRM</name>
<evidence type="ECO:0000256" key="1">
    <source>
        <dbReference type="SAM" id="Phobius"/>
    </source>
</evidence>
<keyword evidence="1" id="KW-0472">Membrane</keyword>
<reference evidence="2" key="1">
    <citation type="journal article" date="2021" name="PeerJ">
        <title>Extensive microbial diversity within the chicken gut microbiome revealed by metagenomics and culture.</title>
        <authorList>
            <person name="Gilroy R."/>
            <person name="Ravi A."/>
            <person name="Getino M."/>
            <person name="Pursley I."/>
            <person name="Horton D.L."/>
            <person name="Alikhan N.F."/>
            <person name="Baker D."/>
            <person name="Gharbi K."/>
            <person name="Hall N."/>
            <person name="Watson M."/>
            <person name="Adriaenssens E.M."/>
            <person name="Foster-Nyarko E."/>
            <person name="Jarju S."/>
            <person name="Secka A."/>
            <person name="Antonio M."/>
            <person name="Oren A."/>
            <person name="Chaudhuri R.R."/>
            <person name="La Ragione R."/>
            <person name="Hildebrand F."/>
            <person name="Pallen M.J."/>
        </authorList>
    </citation>
    <scope>NUCLEOTIDE SEQUENCE</scope>
    <source>
        <strain evidence="2">ChiSjej5B23-16112</strain>
    </source>
</reference>
<evidence type="ECO:0000313" key="3">
    <source>
        <dbReference type="Proteomes" id="UP000769156"/>
    </source>
</evidence>
<accession>A0A921I175</accession>
<dbReference type="Proteomes" id="UP000769156">
    <property type="component" value="Unassembled WGS sequence"/>
</dbReference>
<organism evidence="2 3">
    <name type="scientific">Lachnoclostridium phocaeense</name>
    <dbReference type="NCBI Taxonomy" id="1871021"/>
    <lineage>
        <taxon>Bacteria</taxon>
        <taxon>Bacillati</taxon>
        <taxon>Bacillota</taxon>
        <taxon>Clostridia</taxon>
        <taxon>Lachnospirales</taxon>
        <taxon>Lachnospiraceae</taxon>
    </lineage>
</organism>
<reference evidence="2" key="2">
    <citation type="submission" date="2021-09" db="EMBL/GenBank/DDBJ databases">
        <authorList>
            <person name="Gilroy R."/>
        </authorList>
    </citation>
    <scope>NUCLEOTIDE SEQUENCE</scope>
    <source>
        <strain evidence="2">ChiSjej5B23-16112</strain>
    </source>
</reference>
<protein>
    <recommendedName>
        <fullName evidence="4">DUF3784 domain-containing protein</fullName>
    </recommendedName>
</protein>
<proteinExistence type="predicted"/>
<dbReference type="AlphaFoldDB" id="A0A921I175"/>
<keyword evidence="1" id="KW-0812">Transmembrane</keyword>
<feature type="transmembrane region" description="Helical" evidence="1">
    <location>
        <begin position="6"/>
        <end position="27"/>
    </location>
</feature>
<evidence type="ECO:0000313" key="2">
    <source>
        <dbReference type="EMBL" id="HJF94205.1"/>
    </source>
</evidence>
<feature type="transmembrane region" description="Helical" evidence="1">
    <location>
        <begin position="80"/>
        <end position="104"/>
    </location>
</feature>
<sequence>MNGMGSFFGIVGVGAGIYCIYGYMLMIRKRQIPKGIMLPKDEDPKKCKDVEAYIKMTSTQLLLVGVLLVAYGMMEFINTYAVAIPIPIFAVIVLAMVALVWFAVRTKKANNTYF</sequence>
<comment type="caution">
    <text evidence="2">The sequence shown here is derived from an EMBL/GenBank/DDBJ whole genome shotgun (WGS) entry which is preliminary data.</text>
</comment>
<gene>
    <name evidence="2" type="ORF">K8V82_05370</name>
</gene>
<feature type="transmembrane region" description="Helical" evidence="1">
    <location>
        <begin position="52"/>
        <end position="74"/>
    </location>
</feature>
<evidence type="ECO:0008006" key="4">
    <source>
        <dbReference type="Google" id="ProtNLM"/>
    </source>
</evidence>